<dbReference type="OrthoDB" id="6090360at2759"/>
<comment type="caution">
    <text evidence="1">The sequence shown here is derived from an EMBL/GenBank/DDBJ whole genome shotgun (WGS) entry which is preliminary data.</text>
</comment>
<dbReference type="EMBL" id="CANHGI010000001">
    <property type="protein sequence ID" value="CAI5437404.1"/>
    <property type="molecule type" value="Genomic_DNA"/>
</dbReference>
<reference evidence="1" key="1">
    <citation type="submission" date="2022-11" db="EMBL/GenBank/DDBJ databases">
        <authorList>
            <person name="Kikuchi T."/>
        </authorList>
    </citation>
    <scope>NUCLEOTIDE SEQUENCE</scope>
    <source>
        <strain evidence="1">PS1010</strain>
    </source>
</reference>
<accession>A0A9P1MRV1</accession>
<evidence type="ECO:0000313" key="2">
    <source>
        <dbReference type="Proteomes" id="UP001152747"/>
    </source>
</evidence>
<protein>
    <submittedName>
        <fullName evidence="1">Uncharacterized protein</fullName>
    </submittedName>
</protein>
<gene>
    <name evidence="1" type="ORF">CAMP_LOCUS41</name>
</gene>
<dbReference type="Proteomes" id="UP001152747">
    <property type="component" value="Unassembled WGS sequence"/>
</dbReference>
<evidence type="ECO:0000313" key="1">
    <source>
        <dbReference type="EMBL" id="CAI5437404.1"/>
    </source>
</evidence>
<organism evidence="1 2">
    <name type="scientific">Caenorhabditis angaria</name>
    <dbReference type="NCBI Taxonomy" id="860376"/>
    <lineage>
        <taxon>Eukaryota</taxon>
        <taxon>Metazoa</taxon>
        <taxon>Ecdysozoa</taxon>
        <taxon>Nematoda</taxon>
        <taxon>Chromadorea</taxon>
        <taxon>Rhabditida</taxon>
        <taxon>Rhabditina</taxon>
        <taxon>Rhabditomorpha</taxon>
        <taxon>Rhabditoidea</taxon>
        <taxon>Rhabditidae</taxon>
        <taxon>Peloderinae</taxon>
        <taxon>Caenorhabditis</taxon>
    </lineage>
</organism>
<keyword evidence="2" id="KW-1185">Reference proteome</keyword>
<proteinExistence type="predicted"/>
<name>A0A9P1MRV1_9PELO</name>
<sequence>MKTHKEKTICVSRPIYTNEHLEEEHQFKRNNDNWRKLNSLWGKRSVPDEILFKRAEPAQWQMASGLWGRK</sequence>
<dbReference type="AlphaFoldDB" id="A0A9P1MRV1"/>